<dbReference type="RefSeq" id="XP_022772499.1">
    <property type="nucleotide sequence ID" value="XM_022916764.1"/>
</dbReference>
<gene>
    <name evidence="2" type="primary">LOC111315191</name>
</gene>
<dbReference type="Proteomes" id="UP000515121">
    <property type="component" value="Unplaced"/>
</dbReference>
<dbReference type="GeneID" id="111315191"/>
<organism evidence="1 2">
    <name type="scientific">Durio zibethinus</name>
    <name type="common">Durian</name>
    <dbReference type="NCBI Taxonomy" id="66656"/>
    <lineage>
        <taxon>Eukaryota</taxon>
        <taxon>Viridiplantae</taxon>
        <taxon>Streptophyta</taxon>
        <taxon>Embryophyta</taxon>
        <taxon>Tracheophyta</taxon>
        <taxon>Spermatophyta</taxon>
        <taxon>Magnoliopsida</taxon>
        <taxon>eudicotyledons</taxon>
        <taxon>Gunneridae</taxon>
        <taxon>Pentapetalae</taxon>
        <taxon>rosids</taxon>
        <taxon>malvids</taxon>
        <taxon>Malvales</taxon>
        <taxon>Malvaceae</taxon>
        <taxon>Helicteroideae</taxon>
        <taxon>Durio</taxon>
    </lineage>
</organism>
<dbReference type="OrthoDB" id="1722225at2759"/>
<name>A0A6P6B5R0_DURZI</name>
<keyword evidence="1" id="KW-1185">Reference proteome</keyword>
<proteinExistence type="predicted"/>
<dbReference type="SUPFAM" id="SSF56672">
    <property type="entry name" value="DNA/RNA polymerases"/>
    <property type="match status" value="1"/>
</dbReference>
<dbReference type="AlphaFoldDB" id="A0A6P6B5R0"/>
<dbReference type="InterPro" id="IPR043502">
    <property type="entry name" value="DNA/RNA_pol_sf"/>
</dbReference>
<evidence type="ECO:0000313" key="2">
    <source>
        <dbReference type="RefSeq" id="XP_022772499.1"/>
    </source>
</evidence>
<accession>A0A6P6B5R0</accession>
<protein>
    <submittedName>
        <fullName evidence="2">Uncharacterized protein LOC111315191</fullName>
    </submittedName>
</protein>
<reference evidence="2" key="1">
    <citation type="submission" date="2025-08" db="UniProtKB">
        <authorList>
            <consortium name="RefSeq"/>
        </authorList>
    </citation>
    <scope>IDENTIFICATION</scope>
    <source>
        <tissue evidence="2">Fruit stalk</tissue>
    </source>
</reference>
<evidence type="ECO:0000313" key="1">
    <source>
        <dbReference type="Proteomes" id="UP000515121"/>
    </source>
</evidence>
<sequence>MRQSQERRDDINVRRAYSTDKERIINEFWLHFYREIKVSCKLNSDCYSYQDRVIMLLNESKKNQSINNDGFIEFSSSELKDLQNMIEELTMNFDENRIFKSTPQLLNLLIDNAQITAKDHLKSCLSTDVYNRYISHLGHYTLEAIIIYVLGLLYNSLQESSVVRVSTLLDSDSSQAVSDSSQAKSSKKSRVQQYEIGTKLLEFMLERNCFVIDTCTTEEIKPIVKRKGKGYYPLNSFVICNFNCCLLPVKLNLPMVCKPLDWKSKCLMPRMFSDIRGGYFFNPSNDLYNQFKVQSSFRVISSRDIHNFNIHLHDPMYKEMCQILNRLQSQGLLINNNVLEFIKKNHASLEKLGLLAHVNMKEAIDLLKICYLNDGAVKDLCSFRFLLTELA</sequence>
<dbReference type="KEGG" id="dzi:111315191"/>